<dbReference type="InterPro" id="IPR002347">
    <property type="entry name" value="SDR_fam"/>
</dbReference>
<evidence type="ECO:0000256" key="1">
    <source>
        <dbReference type="ARBA" id="ARBA00006484"/>
    </source>
</evidence>
<comment type="caution">
    <text evidence="3">The sequence shown here is derived from an EMBL/GenBank/DDBJ whole genome shotgun (WGS) entry which is preliminary data.</text>
</comment>
<sequence length="199" mass="20294">MAKTILTVGAGPGISAAVAHRFGAEGYAVGLIGRNPEHSEALVTQLVAQGIPVAFEAADAGNTSELSAALRRLSAKLWSVSVLLYNAAVKKPSDILRLSAEDLGQDFGVNVVGALSSVQTVLAELKQNGGAVLLTGGGLGTHPSPAFGSLSIGKAGLRLAFQLHQSLQPEGVYAELLTINLGVDKGDPASTSAIMAEHF</sequence>
<gene>
    <name evidence="3" type="ORF">KYK14_12690</name>
</gene>
<dbReference type="EMBL" id="JAHWGL010000051">
    <property type="protein sequence ID" value="MBW3129413.1"/>
    <property type="molecule type" value="Genomic_DNA"/>
</dbReference>
<organism evidence="3 4">
    <name type="scientific">Hymenobacter profundi</name>
    <dbReference type="NCBI Taxonomy" id="1982110"/>
    <lineage>
        <taxon>Bacteria</taxon>
        <taxon>Pseudomonadati</taxon>
        <taxon>Bacteroidota</taxon>
        <taxon>Cytophagia</taxon>
        <taxon>Cytophagales</taxon>
        <taxon>Hymenobacteraceae</taxon>
        <taxon>Hymenobacter</taxon>
    </lineage>
</organism>
<reference evidence="3 4" key="1">
    <citation type="submission" date="2021-07" db="EMBL/GenBank/DDBJ databases">
        <title>Hymenobacter profundi sp. nov., isolated from deep-sea water.</title>
        <authorList>
            <person name="Kim M.K."/>
        </authorList>
    </citation>
    <scope>NUCLEOTIDE SEQUENCE [LARGE SCALE GENOMIC DNA]</scope>
    <source>
        <strain evidence="3 4">M2</strain>
    </source>
</reference>
<protein>
    <submittedName>
        <fullName evidence="3">SDR family NAD(P)-dependent oxidoreductase</fullName>
    </submittedName>
</protein>
<accession>A0ABS6X0V5</accession>
<dbReference type="PANTHER" id="PTHR43669:SF3">
    <property type="entry name" value="ALCOHOL DEHYDROGENASE, PUTATIVE (AFU_ORTHOLOGUE AFUA_3G03445)-RELATED"/>
    <property type="match status" value="1"/>
</dbReference>
<evidence type="ECO:0000313" key="3">
    <source>
        <dbReference type="EMBL" id="MBW3129413.1"/>
    </source>
</evidence>
<proteinExistence type="inferred from homology"/>
<dbReference type="Pfam" id="PF00106">
    <property type="entry name" value="adh_short"/>
    <property type="match status" value="1"/>
</dbReference>
<evidence type="ECO:0000313" key="4">
    <source>
        <dbReference type="Proteomes" id="UP000826188"/>
    </source>
</evidence>
<keyword evidence="4" id="KW-1185">Reference proteome</keyword>
<comment type="similarity">
    <text evidence="1">Belongs to the short-chain dehydrogenases/reductases (SDR) family.</text>
</comment>
<name>A0ABS6X0V5_9BACT</name>
<keyword evidence="2" id="KW-0560">Oxidoreductase</keyword>
<dbReference type="RefSeq" id="WP_219159248.1">
    <property type="nucleotide sequence ID" value="NZ_JAHWGL010000051.1"/>
</dbReference>
<evidence type="ECO:0000256" key="2">
    <source>
        <dbReference type="ARBA" id="ARBA00023002"/>
    </source>
</evidence>
<dbReference type="PANTHER" id="PTHR43669">
    <property type="entry name" value="5-KETO-D-GLUCONATE 5-REDUCTASE"/>
    <property type="match status" value="1"/>
</dbReference>
<dbReference type="Proteomes" id="UP000826188">
    <property type="component" value="Unassembled WGS sequence"/>
</dbReference>